<evidence type="ECO:0000313" key="7">
    <source>
        <dbReference type="EMBL" id="TNJ37590.1"/>
    </source>
</evidence>
<evidence type="ECO:0000256" key="5">
    <source>
        <dbReference type="ARBA" id="ARBA00023235"/>
    </source>
</evidence>
<evidence type="ECO:0000256" key="2">
    <source>
        <dbReference type="ARBA" id="ARBA00009321"/>
    </source>
</evidence>
<protein>
    <submittedName>
        <fullName evidence="7">UDP-galactopyranose mutase</fullName>
        <ecNumber evidence="7">5.4.99.9</ecNumber>
    </submittedName>
</protein>
<dbReference type="PANTHER" id="PTHR21197:SF0">
    <property type="entry name" value="UDP-GALACTOPYRANOSE MUTASE"/>
    <property type="match status" value="1"/>
</dbReference>
<comment type="caution">
    <text evidence="7">The sequence shown here is derived from an EMBL/GenBank/DDBJ whole genome shotgun (WGS) entry which is preliminary data.</text>
</comment>
<comment type="cofactor">
    <cofactor evidence="1">
        <name>FAD</name>
        <dbReference type="ChEBI" id="CHEBI:57692"/>
    </cofactor>
</comment>
<gene>
    <name evidence="7" type="primary">glf</name>
    <name evidence="7" type="ORF">FGF66_10285</name>
</gene>
<dbReference type="AlphaFoldDB" id="A0A5C4S275"/>
<dbReference type="OrthoDB" id="9769600at2"/>
<proteinExistence type="inferred from homology"/>
<dbReference type="InterPro" id="IPR015899">
    <property type="entry name" value="UDP-GalPyranose_mutase_C"/>
</dbReference>
<evidence type="ECO:0000313" key="8">
    <source>
        <dbReference type="Proteomes" id="UP000308271"/>
    </source>
</evidence>
<organism evidence="7 8">
    <name type="scientific">Chlorobaculum thiosulfatiphilum</name>
    <name type="common">Chlorobium limicola f.sp. thiosulfatophilum</name>
    <dbReference type="NCBI Taxonomy" id="115852"/>
    <lineage>
        <taxon>Bacteria</taxon>
        <taxon>Pseudomonadati</taxon>
        <taxon>Chlorobiota</taxon>
        <taxon>Chlorobiia</taxon>
        <taxon>Chlorobiales</taxon>
        <taxon>Chlorobiaceae</taxon>
        <taxon>Chlorobaculum</taxon>
    </lineage>
</organism>
<evidence type="ECO:0000259" key="6">
    <source>
        <dbReference type="Pfam" id="PF03275"/>
    </source>
</evidence>
<dbReference type="GO" id="GO:0008767">
    <property type="term" value="F:UDP-galactopyranose mutase activity"/>
    <property type="evidence" value="ECO:0007669"/>
    <property type="project" value="UniProtKB-EC"/>
</dbReference>
<dbReference type="Pfam" id="PF13450">
    <property type="entry name" value="NAD_binding_8"/>
    <property type="match status" value="1"/>
</dbReference>
<keyword evidence="8" id="KW-1185">Reference proteome</keyword>
<name>A0A5C4S275_CHLTI</name>
<dbReference type="Proteomes" id="UP000308271">
    <property type="component" value="Unassembled WGS sequence"/>
</dbReference>
<dbReference type="Gene3D" id="3.40.50.720">
    <property type="entry name" value="NAD(P)-binding Rossmann-like Domain"/>
    <property type="match status" value="3"/>
</dbReference>
<feature type="domain" description="UDP-galactopyranose mutase C-terminal" evidence="6">
    <location>
        <begin position="149"/>
        <end position="348"/>
    </location>
</feature>
<dbReference type="EMBL" id="VDCH01000026">
    <property type="protein sequence ID" value="TNJ37590.1"/>
    <property type="molecule type" value="Genomic_DNA"/>
</dbReference>
<keyword evidence="4" id="KW-0274">FAD</keyword>
<comment type="similarity">
    <text evidence="2">Belongs to the UDP-galactopyranose/dTDP-fucopyranose mutase family.</text>
</comment>
<sequence length="384" mass="44650">MKKNISVVGSGFSGAVIARELANAGHNVAVYDSRENIGGNCYTERDITTDVMVHKYGPHIFHTSDEHVWSYVQQFDEFVPYINRVKSIYNGRVYSLPINLMTINAFFGKTLSPKEAKEYIQSIGERSIENPQTFEEQALRFVGRELYEAFFKGYTIKQWGLHPSELSANILKRLPVRFNYDDNYYASKYQGIPRNGFTHVIQNILDHPRIEVKLSTIFLRDEAEKYDHVFYSGPIDAWFNYSEGRLGYRTLDFIVERHQGDYQGNAVINYGNEEVPWTRISEHKHFAPWESHEETLIYKEYSRQCGEKDIPYYPIRLVSDKTLLSRYVEKANKEKKVTFVGRLGTYRYLDMHVSIAEALNTAESFLNCQETDKEMPAFIVDPLN</sequence>
<dbReference type="SUPFAM" id="SSF51971">
    <property type="entry name" value="Nucleotide-binding domain"/>
    <property type="match status" value="1"/>
</dbReference>
<evidence type="ECO:0000256" key="4">
    <source>
        <dbReference type="ARBA" id="ARBA00022827"/>
    </source>
</evidence>
<evidence type="ECO:0000256" key="1">
    <source>
        <dbReference type="ARBA" id="ARBA00001974"/>
    </source>
</evidence>
<dbReference type="RefSeq" id="WP_139457554.1">
    <property type="nucleotide sequence ID" value="NZ_VDCH01000026.1"/>
</dbReference>
<keyword evidence="3" id="KW-0285">Flavoprotein</keyword>
<dbReference type="PANTHER" id="PTHR21197">
    <property type="entry name" value="UDP-GALACTOPYRANOSE MUTASE"/>
    <property type="match status" value="1"/>
</dbReference>
<dbReference type="InterPro" id="IPR004379">
    <property type="entry name" value="UDP-GALP_mutase"/>
</dbReference>
<evidence type="ECO:0000256" key="3">
    <source>
        <dbReference type="ARBA" id="ARBA00022630"/>
    </source>
</evidence>
<reference evidence="7 8" key="1">
    <citation type="submission" date="2019-05" db="EMBL/GenBank/DDBJ databases">
        <title>Draft Whole-Genome sequence of the green sulfur bacterium Chlorobaculum thiosulfatiphilum DSM 249.</title>
        <authorList>
            <person name="Meyer T.E."/>
            <person name="Kyndt J.A."/>
        </authorList>
    </citation>
    <scope>NUCLEOTIDE SEQUENCE [LARGE SCALE GENOMIC DNA]</scope>
    <source>
        <strain evidence="7 8">DSM 249</strain>
    </source>
</reference>
<dbReference type="EC" id="5.4.99.9" evidence="7"/>
<dbReference type="NCBIfam" id="TIGR00031">
    <property type="entry name" value="UDP-GALP_mutase"/>
    <property type="match status" value="1"/>
</dbReference>
<keyword evidence="5 7" id="KW-0413">Isomerase</keyword>
<dbReference type="GO" id="GO:0005829">
    <property type="term" value="C:cytosol"/>
    <property type="evidence" value="ECO:0007669"/>
    <property type="project" value="TreeGrafter"/>
</dbReference>
<accession>A0A5C4S275</accession>
<dbReference type="SUPFAM" id="SSF54373">
    <property type="entry name" value="FAD-linked reductases, C-terminal domain"/>
    <property type="match status" value="1"/>
</dbReference>
<dbReference type="Pfam" id="PF03275">
    <property type="entry name" value="GLF"/>
    <property type="match status" value="1"/>
</dbReference>
<dbReference type="GO" id="GO:0050660">
    <property type="term" value="F:flavin adenine dinucleotide binding"/>
    <property type="evidence" value="ECO:0007669"/>
    <property type="project" value="TreeGrafter"/>
</dbReference>